<proteinExistence type="predicted"/>
<organism evidence="2 3">
    <name type="scientific">Drosophila ananassae</name>
    <name type="common">Fruit fly</name>
    <dbReference type="NCBI Taxonomy" id="7217"/>
    <lineage>
        <taxon>Eukaryota</taxon>
        <taxon>Metazoa</taxon>
        <taxon>Ecdysozoa</taxon>
        <taxon>Arthropoda</taxon>
        <taxon>Hexapoda</taxon>
        <taxon>Insecta</taxon>
        <taxon>Pterygota</taxon>
        <taxon>Neoptera</taxon>
        <taxon>Endopterygota</taxon>
        <taxon>Diptera</taxon>
        <taxon>Brachycera</taxon>
        <taxon>Muscomorpha</taxon>
        <taxon>Ephydroidea</taxon>
        <taxon>Drosophilidae</taxon>
        <taxon>Drosophila</taxon>
        <taxon>Sophophora</taxon>
    </lineage>
</organism>
<gene>
    <name evidence="2" type="primary">Dana\GF17119</name>
    <name evidence="2" type="synonym">dana_GLEANR_18386</name>
    <name evidence="2" type="ORF">GF17119</name>
</gene>
<sequence length="113" mass="12482">MATYEEVKDIPNHPEKYLVDVRNASELKETGVLPSSINIPLPDLERALNMPDDLFTKAYGRDKPAIDAVLIFSCKAGGRAARAANLASTLGFVNAKAYKGSWTEWEEKQSQNI</sequence>
<dbReference type="Gene3D" id="3.40.250.10">
    <property type="entry name" value="Rhodanese-like domain"/>
    <property type="match status" value="1"/>
</dbReference>
<dbReference type="FunCoup" id="B3M1V9">
    <property type="interactions" value="97"/>
</dbReference>
<dbReference type="SMART" id="SM00450">
    <property type="entry name" value="RHOD"/>
    <property type="match status" value="1"/>
</dbReference>
<dbReference type="OrthoDB" id="566238at2759"/>
<dbReference type="HOGENOM" id="CLU_089574_0_2_1"/>
<dbReference type="eggNOG" id="KOG1530">
    <property type="taxonomic scope" value="Eukaryota"/>
</dbReference>
<dbReference type="Pfam" id="PF00581">
    <property type="entry name" value="Rhodanese"/>
    <property type="match status" value="1"/>
</dbReference>
<dbReference type="PANTHER" id="PTHR44086">
    <property type="entry name" value="THIOSULFATE SULFURTRANSFERASE RDL2, MITOCHONDRIAL-RELATED"/>
    <property type="match status" value="1"/>
</dbReference>
<dbReference type="InParanoid" id="B3M1V9"/>
<dbReference type="KEGG" id="dan:6499907"/>
<dbReference type="PhylomeDB" id="B3M1V9"/>
<dbReference type="GO" id="GO:0070814">
    <property type="term" value="P:hydrogen sulfide biosynthetic process"/>
    <property type="evidence" value="ECO:0007669"/>
    <property type="project" value="EnsemblMetazoa"/>
</dbReference>
<name>B3M1V9_DROAN</name>
<dbReference type="SUPFAM" id="SSF52821">
    <property type="entry name" value="Rhodanese/Cell cycle control phosphatase"/>
    <property type="match status" value="1"/>
</dbReference>
<dbReference type="PROSITE" id="PS50206">
    <property type="entry name" value="RHODANESE_3"/>
    <property type="match status" value="1"/>
</dbReference>
<keyword evidence="3" id="KW-1185">Reference proteome</keyword>
<dbReference type="AlphaFoldDB" id="B3M1V9"/>
<dbReference type="EMBL" id="CH902617">
    <property type="protein sequence ID" value="EDV42219.1"/>
    <property type="molecule type" value="Genomic_DNA"/>
</dbReference>
<dbReference type="STRING" id="7217.B3M1V9"/>
<evidence type="ECO:0000313" key="3">
    <source>
        <dbReference type="Proteomes" id="UP000007801"/>
    </source>
</evidence>
<accession>B3M1V9</accession>
<evidence type="ECO:0000259" key="1">
    <source>
        <dbReference type="PROSITE" id="PS50206"/>
    </source>
</evidence>
<dbReference type="GeneID" id="6499907"/>
<dbReference type="InterPro" id="IPR036873">
    <property type="entry name" value="Rhodanese-like_dom_sf"/>
</dbReference>
<dbReference type="PANTHER" id="PTHR44086:SF10">
    <property type="entry name" value="THIOSULFATE SULFURTRANSFERASE_RHODANESE-LIKE DOMAIN-CONTAINING PROTEIN 3"/>
    <property type="match status" value="1"/>
</dbReference>
<evidence type="ECO:0000313" key="2">
    <source>
        <dbReference type="EMBL" id="EDV42219.1"/>
    </source>
</evidence>
<protein>
    <recommendedName>
        <fullName evidence="1">Rhodanese domain-containing protein</fullName>
    </recommendedName>
</protein>
<dbReference type="Proteomes" id="UP000007801">
    <property type="component" value="Unassembled WGS sequence"/>
</dbReference>
<feature type="domain" description="Rhodanese" evidence="1">
    <location>
        <begin position="12"/>
        <end position="110"/>
    </location>
</feature>
<dbReference type="InterPro" id="IPR001763">
    <property type="entry name" value="Rhodanese-like_dom"/>
</dbReference>
<dbReference type="OMA" id="KTFNTIC"/>
<reference evidence="2 3" key="1">
    <citation type="journal article" date="2007" name="Nature">
        <title>Evolution of genes and genomes on the Drosophila phylogeny.</title>
        <authorList>
            <consortium name="Drosophila 12 Genomes Consortium"/>
            <person name="Clark A.G."/>
            <person name="Eisen M.B."/>
            <person name="Smith D.R."/>
            <person name="Bergman C.M."/>
            <person name="Oliver B."/>
            <person name="Markow T.A."/>
            <person name="Kaufman T.C."/>
            <person name="Kellis M."/>
            <person name="Gelbart W."/>
            <person name="Iyer V.N."/>
            <person name="Pollard D.A."/>
            <person name="Sackton T.B."/>
            <person name="Larracuente A.M."/>
            <person name="Singh N.D."/>
            <person name="Abad J.P."/>
            <person name="Abt D.N."/>
            <person name="Adryan B."/>
            <person name="Aguade M."/>
            <person name="Akashi H."/>
            <person name="Anderson W.W."/>
            <person name="Aquadro C.F."/>
            <person name="Ardell D.H."/>
            <person name="Arguello R."/>
            <person name="Artieri C.G."/>
            <person name="Barbash D.A."/>
            <person name="Barker D."/>
            <person name="Barsanti P."/>
            <person name="Batterham P."/>
            <person name="Batzoglou S."/>
            <person name="Begun D."/>
            <person name="Bhutkar A."/>
            <person name="Blanco E."/>
            <person name="Bosak S.A."/>
            <person name="Bradley R.K."/>
            <person name="Brand A.D."/>
            <person name="Brent M.R."/>
            <person name="Brooks A.N."/>
            <person name="Brown R.H."/>
            <person name="Butlin R.K."/>
            <person name="Caggese C."/>
            <person name="Calvi B.R."/>
            <person name="Bernardo de Carvalho A."/>
            <person name="Caspi A."/>
            <person name="Castrezana S."/>
            <person name="Celniker S.E."/>
            <person name="Chang J.L."/>
            <person name="Chapple C."/>
            <person name="Chatterji S."/>
            <person name="Chinwalla A."/>
            <person name="Civetta A."/>
            <person name="Clifton S.W."/>
            <person name="Comeron J.M."/>
            <person name="Costello J.C."/>
            <person name="Coyne J.A."/>
            <person name="Daub J."/>
            <person name="David R.G."/>
            <person name="Delcher A.L."/>
            <person name="Delehaunty K."/>
            <person name="Do C.B."/>
            <person name="Ebling H."/>
            <person name="Edwards K."/>
            <person name="Eickbush T."/>
            <person name="Evans J.D."/>
            <person name="Filipski A."/>
            <person name="Findeiss S."/>
            <person name="Freyhult E."/>
            <person name="Fulton L."/>
            <person name="Fulton R."/>
            <person name="Garcia A.C."/>
            <person name="Gardiner A."/>
            <person name="Garfield D.A."/>
            <person name="Garvin B.E."/>
            <person name="Gibson G."/>
            <person name="Gilbert D."/>
            <person name="Gnerre S."/>
            <person name="Godfrey J."/>
            <person name="Good R."/>
            <person name="Gotea V."/>
            <person name="Gravely B."/>
            <person name="Greenberg A.J."/>
            <person name="Griffiths-Jones S."/>
            <person name="Gross S."/>
            <person name="Guigo R."/>
            <person name="Gustafson E.A."/>
            <person name="Haerty W."/>
            <person name="Hahn M.W."/>
            <person name="Halligan D.L."/>
            <person name="Halpern A.L."/>
            <person name="Halter G.M."/>
            <person name="Han M.V."/>
            <person name="Heger A."/>
            <person name="Hillier L."/>
            <person name="Hinrichs A.S."/>
            <person name="Holmes I."/>
            <person name="Hoskins R.A."/>
            <person name="Hubisz M.J."/>
            <person name="Hultmark D."/>
            <person name="Huntley M.A."/>
            <person name="Jaffe D.B."/>
            <person name="Jagadeeshan S."/>
            <person name="Jeck W.R."/>
            <person name="Johnson J."/>
            <person name="Jones C.D."/>
            <person name="Jordan W.C."/>
            <person name="Karpen G.H."/>
            <person name="Kataoka E."/>
            <person name="Keightley P.D."/>
            <person name="Kheradpour P."/>
            <person name="Kirkness E.F."/>
            <person name="Koerich L.B."/>
            <person name="Kristiansen K."/>
            <person name="Kudrna D."/>
            <person name="Kulathinal R.J."/>
            <person name="Kumar S."/>
            <person name="Kwok R."/>
            <person name="Lander E."/>
            <person name="Langley C.H."/>
            <person name="Lapoint R."/>
            <person name="Lazzaro B.P."/>
            <person name="Lee S.J."/>
            <person name="Levesque L."/>
            <person name="Li R."/>
            <person name="Lin C.F."/>
            <person name="Lin M.F."/>
            <person name="Lindblad-Toh K."/>
            <person name="Llopart A."/>
            <person name="Long M."/>
            <person name="Low L."/>
            <person name="Lozovsky E."/>
            <person name="Lu J."/>
            <person name="Luo M."/>
            <person name="Machado C.A."/>
            <person name="Makalowski W."/>
            <person name="Marzo M."/>
            <person name="Matsuda M."/>
            <person name="Matzkin L."/>
            <person name="McAllister B."/>
            <person name="McBride C.S."/>
            <person name="McKernan B."/>
            <person name="McKernan K."/>
            <person name="Mendez-Lago M."/>
            <person name="Minx P."/>
            <person name="Mollenhauer M.U."/>
            <person name="Montooth K."/>
            <person name="Mount S.M."/>
            <person name="Mu X."/>
            <person name="Myers E."/>
            <person name="Negre B."/>
            <person name="Newfeld S."/>
            <person name="Nielsen R."/>
            <person name="Noor M.A."/>
            <person name="O'Grady P."/>
            <person name="Pachter L."/>
            <person name="Papaceit M."/>
            <person name="Parisi M.J."/>
            <person name="Parisi M."/>
            <person name="Parts L."/>
            <person name="Pedersen J.S."/>
            <person name="Pesole G."/>
            <person name="Phillippy A.M."/>
            <person name="Ponting C.P."/>
            <person name="Pop M."/>
            <person name="Porcelli D."/>
            <person name="Powell J.R."/>
            <person name="Prohaska S."/>
            <person name="Pruitt K."/>
            <person name="Puig M."/>
            <person name="Quesneville H."/>
            <person name="Ram K.R."/>
            <person name="Rand D."/>
            <person name="Rasmussen M.D."/>
            <person name="Reed L.K."/>
            <person name="Reenan R."/>
            <person name="Reily A."/>
            <person name="Remington K.A."/>
            <person name="Rieger T.T."/>
            <person name="Ritchie M.G."/>
            <person name="Robin C."/>
            <person name="Rogers Y.H."/>
            <person name="Rohde C."/>
            <person name="Rozas J."/>
            <person name="Rubenfield M.J."/>
            <person name="Ruiz A."/>
            <person name="Russo S."/>
            <person name="Salzberg S.L."/>
            <person name="Sanchez-Gracia A."/>
            <person name="Saranga D.J."/>
            <person name="Sato H."/>
            <person name="Schaeffer S.W."/>
            <person name="Schatz M.C."/>
            <person name="Schlenke T."/>
            <person name="Schwartz R."/>
            <person name="Segarra C."/>
            <person name="Singh R.S."/>
            <person name="Sirot L."/>
            <person name="Sirota M."/>
            <person name="Sisneros N.B."/>
            <person name="Smith C.D."/>
            <person name="Smith T.F."/>
            <person name="Spieth J."/>
            <person name="Stage D.E."/>
            <person name="Stark A."/>
            <person name="Stephan W."/>
            <person name="Strausberg R.L."/>
            <person name="Strempel S."/>
            <person name="Sturgill D."/>
            <person name="Sutton G."/>
            <person name="Sutton G.G."/>
            <person name="Tao W."/>
            <person name="Teichmann S."/>
            <person name="Tobari Y.N."/>
            <person name="Tomimura Y."/>
            <person name="Tsolas J.M."/>
            <person name="Valente V.L."/>
            <person name="Venter E."/>
            <person name="Venter J.C."/>
            <person name="Vicario S."/>
            <person name="Vieira F.G."/>
            <person name="Vilella A.J."/>
            <person name="Villasante A."/>
            <person name="Walenz B."/>
            <person name="Wang J."/>
            <person name="Wasserman M."/>
            <person name="Watts T."/>
            <person name="Wilson D."/>
            <person name="Wilson R.K."/>
            <person name="Wing R.A."/>
            <person name="Wolfner M.F."/>
            <person name="Wong A."/>
            <person name="Wong G.K."/>
            <person name="Wu C.I."/>
            <person name="Wu G."/>
            <person name="Yamamoto D."/>
            <person name="Yang H.P."/>
            <person name="Yang S.P."/>
            <person name="Yorke J.A."/>
            <person name="Yoshida K."/>
            <person name="Zdobnov E."/>
            <person name="Zhang P."/>
            <person name="Zhang Y."/>
            <person name="Zimin A.V."/>
            <person name="Baldwin J."/>
            <person name="Abdouelleil A."/>
            <person name="Abdulkadir J."/>
            <person name="Abebe A."/>
            <person name="Abera B."/>
            <person name="Abreu J."/>
            <person name="Acer S.C."/>
            <person name="Aftuck L."/>
            <person name="Alexander A."/>
            <person name="An P."/>
            <person name="Anderson E."/>
            <person name="Anderson S."/>
            <person name="Arachi H."/>
            <person name="Azer M."/>
            <person name="Bachantsang P."/>
            <person name="Barry A."/>
            <person name="Bayul T."/>
            <person name="Berlin A."/>
            <person name="Bessette D."/>
            <person name="Bloom T."/>
            <person name="Blye J."/>
            <person name="Boguslavskiy L."/>
            <person name="Bonnet C."/>
            <person name="Boukhgalter B."/>
            <person name="Bourzgui I."/>
            <person name="Brown A."/>
            <person name="Cahill P."/>
            <person name="Channer S."/>
            <person name="Cheshatsang Y."/>
            <person name="Chuda L."/>
            <person name="Citroen M."/>
            <person name="Collymore A."/>
            <person name="Cooke P."/>
            <person name="Costello M."/>
            <person name="D'Aco K."/>
            <person name="Daza R."/>
            <person name="De Haan G."/>
            <person name="DeGray S."/>
            <person name="DeMaso C."/>
            <person name="Dhargay N."/>
            <person name="Dooley K."/>
            <person name="Dooley E."/>
            <person name="Doricent M."/>
            <person name="Dorje P."/>
            <person name="Dorjee K."/>
            <person name="Dupes A."/>
            <person name="Elong R."/>
            <person name="Falk J."/>
            <person name="Farina A."/>
            <person name="Faro S."/>
            <person name="Ferguson D."/>
            <person name="Fisher S."/>
            <person name="Foley C.D."/>
            <person name="Franke A."/>
            <person name="Friedrich D."/>
            <person name="Gadbois L."/>
            <person name="Gearin G."/>
            <person name="Gearin C.R."/>
            <person name="Giannoukos G."/>
            <person name="Goode T."/>
            <person name="Graham J."/>
            <person name="Grandbois E."/>
            <person name="Grewal S."/>
            <person name="Gyaltsen K."/>
            <person name="Hafez N."/>
            <person name="Hagos B."/>
            <person name="Hall J."/>
            <person name="Henson C."/>
            <person name="Hollinger A."/>
            <person name="Honan T."/>
            <person name="Huard M.D."/>
            <person name="Hughes L."/>
            <person name="Hurhula B."/>
            <person name="Husby M.E."/>
            <person name="Kamat A."/>
            <person name="Kanga B."/>
            <person name="Kashin S."/>
            <person name="Khazanovich D."/>
            <person name="Kisner P."/>
            <person name="Lance K."/>
            <person name="Lara M."/>
            <person name="Lee W."/>
            <person name="Lennon N."/>
            <person name="Letendre F."/>
            <person name="LeVine R."/>
            <person name="Lipovsky A."/>
            <person name="Liu X."/>
            <person name="Liu J."/>
            <person name="Liu S."/>
            <person name="Lokyitsang T."/>
            <person name="Lokyitsang Y."/>
            <person name="Lubonja R."/>
            <person name="Lui A."/>
            <person name="MacDonald P."/>
            <person name="Magnisalis V."/>
            <person name="Maru K."/>
            <person name="Matthews C."/>
            <person name="McCusker W."/>
            <person name="McDonough S."/>
            <person name="Mehta T."/>
            <person name="Meldrim J."/>
            <person name="Meneus L."/>
            <person name="Mihai O."/>
            <person name="Mihalev A."/>
            <person name="Mihova T."/>
            <person name="Mittelman R."/>
            <person name="Mlenga V."/>
            <person name="Montmayeur A."/>
            <person name="Mulrain L."/>
            <person name="Navidi A."/>
            <person name="Naylor J."/>
            <person name="Negash T."/>
            <person name="Nguyen T."/>
            <person name="Nguyen N."/>
            <person name="Nicol R."/>
            <person name="Norbu C."/>
            <person name="Norbu N."/>
            <person name="Novod N."/>
            <person name="O'Neill B."/>
            <person name="Osman S."/>
            <person name="Markiewicz E."/>
            <person name="Oyono O.L."/>
            <person name="Patti C."/>
            <person name="Phunkhang P."/>
            <person name="Pierre F."/>
            <person name="Priest M."/>
            <person name="Raghuraman S."/>
            <person name="Rege F."/>
            <person name="Reyes R."/>
            <person name="Rise C."/>
            <person name="Rogov P."/>
            <person name="Ross K."/>
            <person name="Ryan E."/>
            <person name="Settipalli S."/>
            <person name="Shea T."/>
            <person name="Sherpa N."/>
            <person name="Shi L."/>
            <person name="Shih D."/>
            <person name="Sparrow T."/>
            <person name="Spaulding J."/>
            <person name="Stalker J."/>
            <person name="Stange-Thomann N."/>
            <person name="Stavropoulos S."/>
            <person name="Stone C."/>
            <person name="Strader C."/>
            <person name="Tesfaye S."/>
            <person name="Thomson T."/>
            <person name="Thoulutsang Y."/>
            <person name="Thoulutsang D."/>
            <person name="Topham K."/>
            <person name="Topping I."/>
            <person name="Tsamla T."/>
            <person name="Vassiliev H."/>
            <person name="Vo A."/>
            <person name="Wangchuk T."/>
            <person name="Wangdi T."/>
            <person name="Weiand M."/>
            <person name="Wilkinson J."/>
            <person name="Wilson A."/>
            <person name="Yadav S."/>
            <person name="Young G."/>
            <person name="Yu Q."/>
            <person name="Zembek L."/>
            <person name="Zhong D."/>
            <person name="Zimmer A."/>
            <person name="Zwirko Z."/>
            <person name="Jaffe D.B."/>
            <person name="Alvarez P."/>
            <person name="Brockman W."/>
            <person name="Butler J."/>
            <person name="Chin C."/>
            <person name="Gnerre S."/>
            <person name="Grabherr M."/>
            <person name="Kleber M."/>
            <person name="Mauceli E."/>
            <person name="MacCallum I."/>
        </authorList>
    </citation>
    <scope>NUCLEOTIDE SEQUENCE [LARGE SCALE GENOMIC DNA]</scope>
    <source>
        <strain evidence="3">Tucson 14024-0371.13</strain>
    </source>
</reference>